<organism evidence="15 16">
    <name type="scientific">Chrysophaeum taylorii</name>
    <dbReference type="NCBI Taxonomy" id="2483200"/>
    <lineage>
        <taxon>Eukaryota</taxon>
        <taxon>Sar</taxon>
        <taxon>Stramenopiles</taxon>
        <taxon>Ochrophyta</taxon>
        <taxon>Pelagophyceae</taxon>
        <taxon>Pelagomonadales</taxon>
        <taxon>Pelagomonadaceae</taxon>
        <taxon>Chrysophaeum</taxon>
    </lineage>
</organism>
<dbReference type="Pfam" id="PF00168">
    <property type="entry name" value="C2"/>
    <property type="match status" value="1"/>
</dbReference>
<evidence type="ECO:0000256" key="3">
    <source>
        <dbReference type="ARBA" id="ARBA00022692"/>
    </source>
</evidence>
<feature type="region of interest" description="Disordered" evidence="11">
    <location>
        <begin position="691"/>
        <end position="736"/>
    </location>
</feature>
<dbReference type="Pfam" id="PF08709">
    <property type="entry name" value="Ins145_P3_rec"/>
    <property type="match status" value="1"/>
</dbReference>
<evidence type="ECO:0000256" key="5">
    <source>
        <dbReference type="ARBA" id="ARBA00022989"/>
    </source>
</evidence>
<feature type="transmembrane region" description="Helical" evidence="12">
    <location>
        <begin position="1291"/>
        <end position="1314"/>
    </location>
</feature>
<evidence type="ECO:0000313" key="15">
    <source>
        <dbReference type="EMBL" id="KAJ8601792.1"/>
    </source>
</evidence>
<keyword evidence="10" id="KW-0175">Coiled coil</keyword>
<dbReference type="InterPro" id="IPR000699">
    <property type="entry name" value="RIH_dom"/>
</dbReference>
<feature type="coiled-coil region" evidence="10">
    <location>
        <begin position="1774"/>
        <end position="1801"/>
    </location>
</feature>
<feature type="compositionally biased region" description="Polar residues" evidence="11">
    <location>
        <begin position="3345"/>
        <end position="3356"/>
    </location>
</feature>
<evidence type="ECO:0000313" key="16">
    <source>
        <dbReference type="Proteomes" id="UP001230188"/>
    </source>
</evidence>
<dbReference type="EMBL" id="JAQMWT010000404">
    <property type="protein sequence ID" value="KAJ8601792.1"/>
    <property type="molecule type" value="Genomic_DNA"/>
</dbReference>
<dbReference type="InterPro" id="IPR014821">
    <property type="entry name" value="Ins145_P3_rcpt"/>
</dbReference>
<feature type="region of interest" description="Disordered" evidence="11">
    <location>
        <begin position="1"/>
        <end position="51"/>
    </location>
</feature>
<feature type="transmembrane region" description="Helical" evidence="12">
    <location>
        <begin position="2823"/>
        <end position="2842"/>
    </location>
</feature>
<dbReference type="Gene3D" id="2.60.40.150">
    <property type="entry name" value="C2 domain"/>
    <property type="match status" value="1"/>
</dbReference>
<feature type="transmembrane region" description="Helical" evidence="12">
    <location>
        <begin position="2675"/>
        <end position="2695"/>
    </location>
</feature>
<evidence type="ECO:0000256" key="10">
    <source>
        <dbReference type="SAM" id="Coils"/>
    </source>
</evidence>
<protein>
    <recommendedName>
        <fullName evidence="17">Inositol 1,4,5-trisphosphate receptor</fullName>
    </recommendedName>
</protein>
<feature type="domain" description="C2" evidence="13">
    <location>
        <begin position="3194"/>
        <end position="3319"/>
    </location>
</feature>
<keyword evidence="16" id="KW-1185">Reference proteome</keyword>
<dbReference type="InterPro" id="IPR036300">
    <property type="entry name" value="MIR_dom_sf"/>
</dbReference>
<dbReference type="InterPro" id="IPR005821">
    <property type="entry name" value="Ion_trans_dom"/>
</dbReference>
<feature type="region of interest" description="Disordered" evidence="11">
    <location>
        <begin position="1976"/>
        <end position="2000"/>
    </location>
</feature>
<dbReference type="Pfam" id="PF08454">
    <property type="entry name" value="RIH_assoc"/>
    <property type="match status" value="1"/>
</dbReference>
<dbReference type="PANTHER" id="PTHR13715">
    <property type="entry name" value="RYANODINE RECEPTOR AND IP3 RECEPTOR"/>
    <property type="match status" value="1"/>
</dbReference>
<dbReference type="SUPFAM" id="SSF82109">
    <property type="entry name" value="MIR domain"/>
    <property type="match status" value="2"/>
</dbReference>
<gene>
    <name evidence="15" type="ORF">CTAYLR_006814</name>
</gene>
<dbReference type="PROSITE" id="PS50919">
    <property type="entry name" value="MIR"/>
    <property type="match status" value="1"/>
</dbReference>
<dbReference type="GO" id="GO:0005262">
    <property type="term" value="F:calcium channel activity"/>
    <property type="evidence" value="ECO:0007669"/>
    <property type="project" value="InterPro"/>
</dbReference>
<dbReference type="CDD" id="cd00030">
    <property type="entry name" value="C2"/>
    <property type="match status" value="1"/>
</dbReference>
<proteinExistence type="predicted"/>
<dbReference type="Pfam" id="PF01365">
    <property type="entry name" value="RYDR_ITPR"/>
    <property type="match status" value="2"/>
</dbReference>
<keyword evidence="2" id="KW-0813">Transport</keyword>
<feature type="compositionally biased region" description="Basic residues" evidence="11">
    <location>
        <begin position="709"/>
        <end position="726"/>
    </location>
</feature>
<evidence type="ECO:0000256" key="8">
    <source>
        <dbReference type="ARBA" id="ARBA00023286"/>
    </source>
</evidence>
<evidence type="ECO:0000256" key="2">
    <source>
        <dbReference type="ARBA" id="ARBA00022448"/>
    </source>
</evidence>
<dbReference type="Gene3D" id="1.10.287.70">
    <property type="match status" value="1"/>
</dbReference>
<keyword evidence="7 12" id="KW-0472">Membrane</keyword>
<dbReference type="InterPro" id="IPR035892">
    <property type="entry name" value="C2_domain_sf"/>
</dbReference>
<feature type="transmembrane region" description="Helical" evidence="12">
    <location>
        <begin position="2723"/>
        <end position="2746"/>
    </location>
</feature>
<keyword evidence="9" id="KW-0407">Ion channel</keyword>
<evidence type="ECO:0008006" key="17">
    <source>
        <dbReference type="Google" id="ProtNLM"/>
    </source>
</evidence>
<feature type="compositionally biased region" description="Low complexity" evidence="11">
    <location>
        <begin position="2068"/>
        <end position="2084"/>
    </location>
</feature>
<evidence type="ECO:0000256" key="6">
    <source>
        <dbReference type="ARBA" id="ARBA00023065"/>
    </source>
</evidence>
<dbReference type="SUPFAM" id="SSF49562">
    <property type="entry name" value="C2 domain (Calcium/lipid-binding domain, CaLB)"/>
    <property type="match status" value="1"/>
</dbReference>
<dbReference type="Pfam" id="PF00520">
    <property type="entry name" value="Ion_trans"/>
    <property type="match status" value="1"/>
</dbReference>
<dbReference type="SUPFAM" id="SSF100909">
    <property type="entry name" value="IP3 receptor type 1 binding core, domain 2"/>
    <property type="match status" value="1"/>
</dbReference>
<dbReference type="InterPro" id="IPR035910">
    <property type="entry name" value="RyR/IP3R_RIH_dom_sf"/>
</dbReference>
<dbReference type="PANTHER" id="PTHR13715:SF99">
    <property type="entry name" value="INOSITOL 1,4,5-TRISPHOSPHATE RECEPTOR-LIKE PROTEIN A"/>
    <property type="match status" value="1"/>
</dbReference>
<comment type="subcellular location">
    <subcellularLocation>
        <location evidence="1">Endomembrane system</location>
        <topology evidence="1">Multi-pass membrane protein</topology>
    </subcellularLocation>
</comment>
<dbReference type="InterPro" id="IPR016093">
    <property type="entry name" value="MIR_motif"/>
</dbReference>
<dbReference type="Gene3D" id="2.80.10.50">
    <property type="match status" value="2"/>
</dbReference>
<keyword evidence="6" id="KW-0406">Ion transport</keyword>
<feature type="compositionally biased region" description="Low complexity" evidence="11">
    <location>
        <begin position="2020"/>
        <end position="2033"/>
    </location>
</feature>
<dbReference type="InterPro" id="IPR013662">
    <property type="entry name" value="RIH_assoc-dom"/>
</dbReference>
<dbReference type="InterPro" id="IPR027359">
    <property type="entry name" value="Volt_channel_dom_sf"/>
</dbReference>
<dbReference type="InterPro" id="IPR000008">
    <property type="entry name" value="C2_dom"/>
</dbReference>
<feature type="transmembrane region" description="Helical" evidence="12">
    <location>
        <begin position="2766"/>
        <end position="2789"/>
    </location>
</feature>
<feature type="transmembrane region" description="Helical" evidence="12">
    <location>
        <begin position="2899"/>
        <end position="2921"/>
    </location>
</feature>
<feature type="compositionally biased region" description="Low complexity" evidence="11">
    <location>
        <begin position="25"/>
        <end position="37"/>
    </location>
</feature>
<evidence type="ECO:0000256" key="12">
    <source>
        <dbReference type="SAM" id="Phobius"/>
    </source>
</evidence>
<dbReference type="InterPro" id="IPR015925">
    <property type="entry name" value="Ryanodine_IP3_receptor"/>
</dbReference>
<evidence type="ECO:0000259" key="13">
    <source>
        <dbReference type="PROSITE" id="PS50004"/>
    </source>
</evidence>
<dbReference type="GO" id="GO:0016020">
    <property type="term" value="C:membrane"/>
    <property type="evidence" value="ECO:0007669"/>
    <property type="project" value="InterPro"/>
</dbReference>
<feature type="compositionally biased region" description="Low complexity" evidence="11">
    <location>
        <begin position="1"/>
        <end position="13"/>
    </location>
</feature>
<dbReference type="Proteomes" id="UP001230188">
    <property type="component" value="Unassembled WGS sequence"/>
</dbReference>
<feature type="compositionally biased region" description="Low complexity" evidence="11">
    <location>
        <begin position="1187"/>
        <end position="1201"/>
    </location>
</feature>
<evidence type="ECO:0000256" key="11">
    <source>
        <dbReference type="SAM" id="MobiDB-lite"/>
    </source>
</evidence>
<feature type="region of interest" description="Disordered" evidence="11">
    <location>
        <begin position="2015"/>
        <end position="2084"/>
    </location>
</feature>
<dbReference type="SMART" id="SM00472">
    <property type="entry name" value="MIR"/>
    <property type="match status" value="1"/>
</dbReference>
<evidence type="ECO:0000256" key="7">
    <source>
        <dbReference type="ARBA" id="ARBA00023136"/>
    </source>
</evidence>
<evidence type="ECO:0000256" key="9">
    <source>
        <dbReference type="ARBA" id="ARBA00023303"/>
    </source>
</evidence>
<feature type="transmembrane region" description="Helical" evidence="12">
    <location>
        <begin position="1260"/>
        <end position="1279"/>
    </location>
</feature>
<name>A0AAD7UD70_9STRA</name>
<dbReference type="Pfam" id="PF02815">
    <property type="entry name" value="MIR"/>
    <property type="match status" value="1"/>
</dbReference>
<keyword evidence="5 12" id="KW-1133">Transmembrane helix</keyword>
<evidence type="ECO:0000259" key="14">
    <source>
        <dbReference type="PROSITE" id="PS50919"/>
    </source>
</evidence>
<feature type="region of interest" description="Disordered" evidence="11">
    <location>
        <begin position="3103"/>
        <end position="3126"/>
    </location>
</feature>
<keyword evidence="4" id="KW-0677">Repeat</keyword>
<feature type="region of interest" description="Disordered" evidence="11">
    <location>
        <begin position="3345"/>
        <end position="3368"/>
    </location>
</feature>
<comment type="caution">
    <text evidence="15">The sequence shown here is derived from an EMBL/GenBank/DDBJ whole genome shotgun (WGS) entry which is preliminary data.</text>
</comment>
<dbReference type="GO" id="GO:0012505">
    <property type="term" value="C:endomembrane system"/>
    <property type="evidence" value="ECO:0007669"/>
    <property type="project" value="UniProtKB-SubCell"/>
</dbReference>
<dbReference type="PROSITE" id="PS50004">
    <property type="entry name" value="C2"/>
    <property type="match status" value="1"/>
</dbReference>
<evidence type="ECO:0000256" key="1">
    <source>
        <dbReference type="ARBA" id="ARBA00004127"/>
    </source>
</evidence>
<dbReference type="Gene3D" id="1.20.120.350">
    <property type="entry name" value="Voltage-gated potassium channels. Chain C"/>
    <property type="match status" value="1"/>
</dbReference>
<feature type="domain" description="MIR" evidence="14">
    <location>
        <begin position="224"/>
        <end position="278"/>
    </location>
</feature>
<keyword evidence="3 12" id="KW-0812">Transmembrane</keyword>
<feature type="region of interest" description="Disordered" evidence="11">
    <location>
        <begin position="1174"/>
        <end position="1224"/>
    </location>
</feature>
<dbReference type="SMART" id="SM00239">
    <property type="entry name" value="C2"/>
    <property type="match status" value="1"/>
</dbReference>
<keyword evidence="8" id="KW-1071">Ligand-gated ion channel</keyword>
<sequence>MASSEAATTTKTTPSDDSRKRQRKQQQQQQQQQQQRKSQGDATDAEDAGDLDVYDEGLDEETESKPLRVGDFVSFRQLPTTAGIKGGFISAEGVLDDDCLVDERPNQFDQCVFQLCIQNQARRLFCFFGVHHASRPQYSALKEYVENVSYLEELQALQVPEELPRDPHARRSTIQTVEDDAIGSKEFDTVEADAAKLSKLVGTLELAMENERVLNETYMKASIGRAIHFGDIVQLLHVKSNKYLTVEPTQVATQERENLRVSLSEYGSQLSWFTLMPAFKIDREGDTCQSGASIALQVTERTGEQIHCSESPLKKVGGQFKEVNSSLERSVWRMLLYSFYHDGSNAPVHCGDLVRLVEPELNSYLRIINTPDNKKTICVLTPQEDAPVPGEHHLDSTSLWLVEGFHKPAVGGPLAYASRSYRLRHLNTGKYLALRTKDLWRKGIMLAIALKSVHTREAPGGRVSSIANDKSGFEFTALDGSLMPNCAMYFHQPQVAGQRKAKLTSSSSSTTPTKLRGKETAILDKSPIQVECRGRWMHCGGVVDQTTDVACIANARRLGTLSLVIQRATSGTKTAIHTNNILVGVAAIPRLNSFKLIFNQTNGTTTERLRLLEGAVASFVDVIDQLTNFLLRKSLQEEPDYAALAKSVLRDLPYDRQMLLCEQGVLVALLNILDILESLVTEVADRSGETPNVSLRFGGTHPEPIHSTSSHRRIPASSSSRRKRKSATTANASNDDLDVQKDMTELDEVLHLQRSVAMRIFWVLNLATRNNAFIQMHVASELRVFVAYTFKEPVASQCLVHMLSTNQTLQDTKVTDVHARQIVQMMEGCHLHAQHLDMLRALCSCLGRGVGSNQCRIVDLWLKAARGYLINLVVADDQPDLNNVASWSLHKTLAKGLVKYVLGNELLSGEIPALYLKWETPRKDCAPADIGGPNAAVMVPIDVVFANDRRKKGATRGSSSKSNCRRLVAKFFTAQVYLFADLCLDRNYVAIEIVRDAMPFSACLTIILNTKLPSTLKAAVVRVISTVYVDRDPSTRSRVPHLAHNWSEIAEGKNSARPEIPEQQRVCFLLLQDVIDQYLVKMADGNSWGAYKQCMMELLLRLVQFGYYSTLNEMQRLVCPLVKDLSCVDGVAAEETTGGGGAPLSSGRLSNKPRRKSFTASFIAKDATKDTVAKNTKCPRPAQVAPSTGETSSPRSSSSMTAARGSVMSLDEEDDEETVACSESVRDSRRNSSLLSRFECSLEPHPDSWQARVFGVMDSIPFVLCILGIVTTMLIFSAMRVDDITLENKHAVTPLSVTGFVFTAVLVVEVSFRWYCYVHMSGRVLYFLVDPESFPFNIIDVGLALLDLVVVLGIFGALVGGAGPGPAKAGKALRIIKLVRAIRAAKAINKLSAKGDETKEPDWELPARYYSTSHQKIATMREVVTVLGEVSLLHRDNNLAALLASFKISHESEAISTEVEPYTLFSDIVSKSPKLATLAAPMLEDRRAAGIQNRFDEILLDLCLYHNEELVQSALNLLMVQHSARDSLLKDVVATQLLSDPEEERRSTRLRKVVRDLQSAAERHELWGHLKTAEDRQMDADVKGMLRELTQACMQRRQAFDDACAYQPVPQVQTLLANLGALGAAMTVMGLHAEMDEISDPEILGNIRDLLRRCCVFLEWFVVDHQANQLACFEHLETFLLCFEHDVRAPCVLAATVRGNAELTKAFPSKTVTECANRVAIDNNSTYLQLLEALLWMGADGKENNTQLQFAVLRELTLPTRAKKVLWLCIERDGREYEERLRLMEEETANLKNANRKQDDEPELAPDMDRVYMPEQLRYHCGLLDVFSSCALGSVNITTVEAKLQNLIPPNTILVGLLDDRTTTSVRAALASLLLEVVVDIEITIPDFEKNPLMWRFLFHVPEALHRAKDIMRESDVLVADGPTGAKARLDLRYAILCVKIVNSFFEHYLVGPAVIREVKESSKLSKDLENVVPAMLGETEATTKERDNTCNSPPIERRDSIGSDEEYAHAVHPMPQLTSELASSRSVDSSLRSSDREIDLPRSANSPGVNGGGGGPADTTELASNDALASSRSGGAALSSSSSSSSTWFMSLMKAIHDKCLKFYRSDDAKSRLPVDSRRCLYRMLELMNFRVRLDFDDDAPEDAVESIRNESVRTVPTSLSAIVAASSPKNAFYRFVRELKSSNDTSMFEDEDKADVVVSFELLKSRYDAYATVDLRIEPLIEKLVAHTLGRLAPSYKGLALDEDCSRTTRWLIQVFRTMIEKKWGMTIHERDDEGGEEQDAAGYELQKLLNSCGVTKLCLKLIAPGIDRELSLEATKLCVALLFREGGNKIVQAEINAILSRDCELFFTAVRNTLAEIKNLFVYEHIELHPDDDDDVPVPQECIVMRLIQLMSEGHYEPNQSIMRDQPGHSNSINLLEDLVDLLSALSRDKRRCRRSTKTALQACSTLLEFIQGPCKANQLHLAIHTELVEILNRITRSKPIRDCKPDEDDEIKKVALEIYEGLLEGETDESVVVTRIISVIDLNVLKSIIEQEDPLSSTTKSEGELNEIQIECLVLLQMFFDFKPALRDSVQLSPRVQRLMGRRVMSVEVVWHGRTLRRFFPVPPICEHISEATRQKLVTDIDRSSDETRLQDFLKRAKDIYREISHQALLEGIQVGSFNLAKVFSRTNQEYATWLAFFVALVINTMLLVFAEHKRSDDHKWLAKSGGNIWHGNSGQVQVVLSILNIFNIALSSFTLVLFVVVRCPVKYHGFLAHDRSKLTALALTAIDHLTVYYLVYTILAGLAVKYRFCSSLLLLDIVVKDATSADVINAIVYPRKQLAATMMLGSIVVYIFAVLIFENYADTFAYTDDDAVDHEDCKSLVRCFAVTAMYGLRLSGGIGDIMSHTWSSRLWLDFLYFFIVLIVLLNVVFGVIIDTFSDLRSQKKERLRNTLENCFICGLDNMTFDRISPGGFRRHIHHDHYMWNYLNFIIFIWQQDRDEDDGLELHVRKQIEKNDISWLPVGRAICLTEKHPEATMTDQITALRTSIDQKIEANEKRLLTSMEHSTEIVRHICDHAAQKQHKRIEELEQKIAQLTAAAAAAAPPPKEVAEIELTPRPATVPVGAPRQHDTTPVAAQRPDTAPVVAHRQVSPDVVGDDAVAAQRSRDPVVVDAGPGVVAAAAAAAGGTHISMPLVGASPPDSRLVDSASPRRESTGCAIASDLMISTTRTLAVRIHRATNLVENHLLGSGDPFVRARAFLGDRLIGETERVAMANSSIVFWPQTATTSLELADPAPAPLRFEIWHCTRQGLGCFLGQAYLPWAHVQAGSRTTLLLERKPEAKMQLYVQGKIEVTATITTLGRPSGSASTITSPAMRPQSPWPTL</sequence>
<reference evidence="15" key="1">
    <citation type="submission" date="2023-01" db="EMBL/GenBank/DDBJ databases">
        <title>Metagenome sequencing of chrysophaentin producing Chrysophaeum taylorii.</title>
        <authorList>
            <person name="Davison J."/>
            <person name="Bewley C."/>
        </authorList>
    </citation>
    <scope>NUCLEOTIDE SEQUENCE</scope>
    <source>
        <strain evidence="15">NIES-1699</strain>
    </source>
</reference>
<evidence type="ECO:0000256" key="4">
    <source>
        <dbReference type="ARBA" id="ARBA00022737"/>
    </source>
</evidence>
<accession>A0AAD7UD70</accession>